<organism evidence="8 9">
    <name type="scientific">Salinomyces thailandicus</name>
    <dbReference type="NCBI Taxonomy" id="706561"/>
    <lineage>
        <taxon>Eukaryota</taxon>
        <taxon>Fungi</taxon>
        <taxon>Dikarya</taxon>
        <taxon>Ascomycota</taxon>
        <taxon>Pezizomycotina</taxon>
        <taxon>Dothideomycetes</taxon>
        <taxon>Dothideomycetidae</taxon>
        <taxon>Mycosphaerellales</taxon>
        <taxon>Teratosphaeriaceae</taxon>
        <taxon>Salinomyces</taxon>
    </lineage>
</organism>
<evidence type="ECO:0000256" key="5">
    <source>
        <dbReference type="ARBA" id="ARBA00023136"/>
    </source>
</evidence>
<feature type="domain" description="WSC" evidence="7">
    <location>
        <begin position="149"/>
        <end position="242"/>
    </location>
</feature>
<dbReference type="PANTHER" id="PTHR24269">
    <property type="entry name" value="KREMEN PROTEIN"/>
    <property type="match status" value="1"/>
</dbReference>
<reference evidence="8 9" key="1">
    <citation type="submission" date="2017-03" db="EMBL/GenBank/DDBJ databases">
        <title>Genomes of endolithic fungi from Antarctica.</title>
        <authorList>
            <person name="Coleine C."/>
            <person name="Masonjones S."/>
            <person name="Stajich J.E."/>
        </authorList>
    </citation>
    <scope>NUCLEOTIDE SEQUENCE [LARGE SCALE GENOMIC DNA]</scope>
    <source>
        <strain evidence="8 9">CCFEE 6315</strain>
    </source>
</reference>
<dbReference type="OrthoDB" id="2019572at2759"/>
<evidence type="ECO:0000256" key="4">
    <source>
        <dbReference type="ARBA" id="ARBA00022989"/>
    </source>
</evidence>
<evidence type="ECO:0000313" key="9">
    <source>
        <dbReference type="Proteomes" id="UP000308549"/>
    </source>
</evidence>
<gene>
    <name evidence="8" type="ORF">B0A50_08360</name>
</gene>
<keyword evidence="5" id="KW-0472">Membrane</keyword>
<accession>A0A4U0TK73</accession>
<evidence type="ECO:0000256" key="3">
    <source>
        <dbReference type="ARBA" id="ARBA00022729"/>
    </source>
</evidence>
<dbReference type="InterPro" id="IPR051836">
    <property type="entry name" value="Kremen_rcpt"/>
</dbReference>
<evidence type="ECO:0000256" key="1">
    <source>
        <dbReference type="ARBA" id="ARBA00004167"/>
    </source>
</evidence>
<evidence type="ECO:0000256" key="6">
    <source>
        <dbReference type="ARBA" id="ARBA00023180"/>
    </source>
</evidence>
<comment type="subcellular location">
    <subcellularLocation>
        <location evidence="1">Membrane</location>
        <topology evidence="1">Single-pass membrane protein</topology>
    </subcellularLocation>
</comment>
<evidence type="ECO:0000259" key="7">
    <source>
        <dbReference type="PROSITE" id="PS51212"/>
    </source>
</evidence>
<dbReference type="PROSITE" id="PS51212">
    <property type="entry name" value="WSC"/>
    <property type="match status" value="2"/>
</dbReference>
<keyword evidence="2" id="KW-0812">Transmembrane</keyword>
<dbReference type="GO" id="GO:0005886">
    <property type="term" value="C:plasma membrane"/>
    <property type="evidence" value="ECO:0007669"/>
    <property type="project" value="TreeGrafter"/>
</dbReference>
<keyword evidence="4" id="KW-1133">Transmembrane helix</keyword>
<evidence type="ECO:0000313" key="8">
    <source>
        <dbReference type="EMBL" id="TKA22106.1"/>
    </source>
</evidence>
<dbReference type="PANTHER" id="PTHR24269:SF16">
    <property type="entry name" value="PROTEIN SLG1"/>
    <property type="match status" value="1"/>
</dbReference>
<comment type="caution">
    <text evidence="8">The sequence shown here is derived from an EMBL/GenBank/DDBJ whole genome shotgun (WGS) entry which is preliminary data.</text>
</comment>
<feature type="domain" description="WSC" evidence="7">
    <location>
        <begin position="16"/>
        <end position="118"/>
    </location>
</feature>
<proteinExistence type="predicted"/>
<keyword evidence="6" id="KW-0325">Glycoprotein</keyword>
<sequence>MATAQSPQTVTNPGFNFSYIGCYRELENSRALAGDSLLGPAGSNPEMTVEICAQFCSGYTFMGVEYSSECYCSNTLANGSSAVSTEYGLSCTNPAYACAGNSSEFCGGYKAYNLYAQPGAAVSAAANTTGYVYVSDSFIIDTAIGPSGNYTYIGCYDEPGVDARALNGASTPYGAQNVEACANFCAGYTYFGLENGGECYCGNTIDNGASPVTCQNECYTCCASALSERCGGFFRLSMYELAGPAFVDPSPDAVCTYNGPAMAIPTVVDGVETSVSYYGPITTGSMETGVVVTDAGGATTSFVSTEFFCVGGVCNENPHTPGGIITATHYPTTTTATSAPSPPPDPTELPLVNGCEYIGCYDDDGAGRALADQQTQLASTNMTQEICIETCLTGGYSYAGVEYGDIDCFDVEQQLVIQLSTSVFTTARNDNIAIQHLTLNLLLVISSNTLPIKHHIYDFTTQRPDQRHRPQHPPSTITTADYRHHERTTIIVIDLLPARQPERQHHLLEPHRSFYLHLPLTQTLQTVKVNTS</sequence>
<name>A0A4U0TK73_9PEZI</name>
<dbReference type="AlphaFoldDB" id="A0A4U0TK73"/>
<keyword evidence="9" id="KW-1185">Reference proteome</keyword>
<dbReference type="Pfam" id="PF01822">
    <property type="entry name" value="WSC"/>
    <property type="match status" value="3"/>
</dbReference>
<dbReference type="Proteomes" id="UP000308549">
    <property type="component" value="Unassembled WGS sequence"/>
</dbReference>
<evidence type="ECO:0000256" key="2">
    <source>
        <dbReference type="ARBA" id="ARBA00022692"/>
    </source>
</evidence>
<protein>
    <recommendedName>
        <fullName evidence="7">WSC domain-containing protein</fullName>
    </recommendedName>
</protein>
<dbReference type="EMBL" id="NAJL01000084">
    <property type="protein sequence ID" value="TKA22106.1"/>
    <property type="molecule type" value="Genomic_DNA"/>
</dbReference>
<keyword evidence="3" id="KW-0732">Signal</keyword>
<dbReference type="InterPro" id="IPR002889">
    <property type="entry name" value="WSC_carb-bd"/>
</dbReference>
<dbReference type="SMART" id="SM00321">
    <property type="entry name" value="WSC"/>
    <property type="match status" value="2"/>
</dbReference>